<proteinExistence type="predicted"/>
<evidence type="ECO:0000256" key="1">
    <source>
        <dbReference type="SAM" id="MobiDB-lite"/>
    </source>
</evidence>
<sequence>MSRTIGQYGSIQRWPPVLERRCFFGPVSSPAYRRTRSSKCPYYSSETTAEVLSRNGGGGPTAPQMRKRQPLLFAGGRKQRPFKAKEIASSPEQQGRESTPAPSFLDVPAPVGEAELFVLLVASSWSAPFRVPHVERGCRESTSKSFSSRFEPPDFAVATFLEELYSRWSFSIW</sequence>
<comment type="caution">
    <text evidence="2">The sequence shown here is derived from an EMBL/GenBank/DDBJ whole genome shotgun (WGS) entry which is preliminary data.</text>
</comment>
<dbReference type="EMBL" id="JACEEZ010001587">
    <property type="protein sequence ID" value="KAG0729038.1"/>
    <property type="molecule type" value="Genomic_DNA"/>
</dbReference>
<reference evidence="2" key="1">
    <citation type="submission" date="2020-07" db="EMBL/GenBank/DDBJ databases">
        <title>The High-quality genome of the commercially important snow crab, Chionoecetes opilio.</title>
        <authorList>
            <person name="Jeong J.-H."/>
            <person name="Ryu S."/>
        </authorList>
    </citation>
    <scope>NUCLEOTIDE SEQUENCE</scope>
    <source>
        <strain evidence="2">MADBK_172401_WGS</strain>
        <tissue evidence="2">Digestive gland</tissue>
    </source>
</reference>
<evidence type="ECO:0000313" key="2">
    <source>
        <dbReference type="EMBL" id="KAG0729038.1"/>
    </source>
</evidence>
<name>A0A8J4YJ33_CHIOP</name>
<dbReference type="AlphaFoldDB" id="A0A8J4YJ33"/>
<feature type="compositionally biased region" description="Polar residues" evidence="1">
    <location>
        <begin position="90"/>
        <end position="101"/>
    </location>
</feature>
<dbReference type="Proteomes" id="UP000770661">
    <property type="component" value="Unassembled WGS sequence"/>
</dbReference>
<evidence type="ECO:0000313" key="3">
    <source>
        <dbReference type="Proteomes" id="UP000770661"/>
    </source>
</evidence>
<protein>
    <submittedName>
        <fullName evidence="2">Uncharacterized protein</fullName>
    </submittedName>
</protein>
<accession>A0A8J4YJ33</accession>
<organism evidence="2 3">
    <name type="scientific">Chionoecetes opilio</name>
    <name type="common">Atlantic snow crab</name>
    <name type="synonym">Cancer opilio</name>
    <dbReference type="NCBI Taxonomy" id="41210"/>
    <lineage>
        <taxon>Eukaryota</taxon>
        <taxon>Metazoa</taxon>
        <taxon>Ecdysozoa</taxon>
        <taxon>Arthropoda</taxon>
        <taxon>Crustacea</taxon>
        <taxon>Multicrustacea</taxon>
        <taxon>Malacostraca</taxon>
        <taxon>Eumalacostraca</taxon>
        <taxon>Eucarida</taxon>
        <taxon>Decapoda</taxon>
        <taxon>Pleocyemata</taxon>
        <taxon>Brachyura</taxon>
        <taxon>Eubrachyura</taxon>
        <taxon>Majoidea</taxon>
        <taxon>Majidae</taxon>
        <taxon>Chionoecetes</taxon>
    </lineage>
</organism>
<keyword evidence="3" id="KW-1185">Reference proteome</keyword>
<gene>
    <name evidence="2" type="ORF">GWK47_031205</name>
</gene>
<feature type="region of interest" description="Disordered" evidence="1">
    <location>
        <begin position="79"/>
        <end position="101"/>
    </location>
</feature>